<feature type="compositionally biased region" description="Gly residues" evidence="3">
    <location>
        <begin position="34"/>
        <end position="45"/>
    </location>
</feature>
<comment type="caution">
    <text evidence="5">The sequence shown here is derived from an EMBL/GenBank/DDBJ whole genome shotgun (WGS) entry which is preliminary data.</text>
</comment>
<dbReference type="InterPro" id="IPR011862">
    <property type="entry name" value="Phos-bd"/>
</dbReference>
<dbReference type="AlphaFoldDB" id="A0ABD6CZM8"/>
<evidence type="ECO:0000256" key="2">
    <source>
        <dbReference type="ARBA" id="ARBA00022729"/>
    </source>
</evidence>
<keyword evidence="1" id="KW-0813">Transport</keyword>
<dbReference type="EMBL" id="JBHUDL010000010">
    <property type="protein sequence ID" value="MFD1634141.1"/>
    <property type="molecule type" value="Genomic_DNA"/>
</dbReference>
<evidence type="ECO:0000256" key="1">
    <source>
        <dbReference type="ARBA" id="ARBA00022448"/>
    </source>
</evidence>
<gene>
    <name evidence="5" type="ORF">ACFSBJ_10420</name>
</gene>
<dbReference type="NCBIfam" id="TIGR02136">
    <property type="entry name" value="ptsS_2"/>
    <property type="match status" value="1"/>
</dbReference>
<evidence type="ECO:0000313" key="6">
    <source>
        <dbReference type="Proteomes" id="UP001597075"/>
    </source>
</evidence>
<dbReference type="CDD" id="cd13654">
    <property type="entry name" value="PBP2_phosphate_like_2"/>
    <property type="match status" value="1"/>
</dbReference>
<dbReference type="RefSeq" id="WP_256404395.1">
    <property type="nucleotide sequence ID" value="NZ_CP187151.1"/>
</dbReference>
<protein>
    <submittedName>
        <fullName evidence="5">PstS family phosphate ABC transporter substrate-binding protein</fullName>
    </submittedName>
</protein>
<sequence>MTDEPTGGSTSRRKFLTAAGSAGALALAGCTQSGSGGDGGDGGDGSSLSGTIDIAGSSTVFPLATAMAERFQSPDSPSGHPEVNINIQSTGSGGGFANHFCPGRTDFNNASRPIQPEEEEACSENDITPVELTVATDALTVVVNNEADWIDCMTVEELRQIWSAEDPPTTWSEVNSDWPDQDIELYGPTDASGTYDYFIEAILGEEGPGHRQDYSATEQDRTIIQGVEGSENAIGYLGFAYYSQNTDRVKALGIDDGDGCVEPSLETARTGEYTPLSRPLFTYVKQSSLAEEHVAEFARFWLENATSQSIVADEVGYVPLNDEDQQATMDALESAIENASG</sequence>
<feature type="region of interest" description="Disordered" evidence="3">
    <location>
        <begin position="28"/>
        <end position="51"/>
    </location>
</feature>
<evidence type="ECO:0000313" key="5">
    <source>
        <dbReference type="EMBL" id="MFD1634141.1"/>
    </source>
</evidence>
<dbReference type="InterPro" id="IPR024370">
    <property type="entry name" value="PBP_domain"/>
</dbReference>
<dbReference type="SUPFAM" id="SSF53850">
    <property type="entry name" value="Periplasmic binding protein-like II"/>
    <property type="match status" value="1"/>
</dbReference>
<keyword evidence="2" id="KW-0732">Signal</keyword>
<dbReference type="Gene3D" id="3.40.190.10">
    <property type="entry name" value="Periplasmic binding protein-like II"/>
    <property type="match status" value="2"/>
</dbReference>
<organism evidence="5 6">
    <name type="scientific">Haloplanus ruber</name>
    <dbReference type="NCBI Taxonomy" id="869892"/>
    <lineage>
        <taxon>Archaea</taxon>
        <taxon>Methanobacteriati</taxon>
        <taxon>Methanobacteriota</taxon>
        <taxon>Stenosarchaea group</taxon>
        <taxon>Halobacteria</taxon>
        <taxon>Halobacteriales</taxon>
        <taxon>Haloferacaceae</taxon>
        <taxon>Haloplanus</taxon>
    </lineage>
</organism>
<keyword evidence="6" id="KW-1185">Reference proteome</keyword>
<accession>A0ABD6CZM8</accession>
<dbReference type="InterPro" id="IPR050811">
    <property type="entry name" value="Phosphate_ABC_transporter"/>
</dbReference>
<evidence type="ECO:0000259" key="4">
    <source>
        <dbReference type="Pfam" id="PF12849"/>
    </source>
</evidence>
<dbReference type="Proteomes" id="UP001597075">
    <property type="component" value="Unassembled WGS sequence"/>
</dbReference>
<feature type="domain" description="PBP" evidence="4">
    <location>
        <begin position="48"/>
        <end position="302"/>
    </location>
</feature>
<dbReference type="PANTHER" id="PTHR30570">
    <property type="entry name" value="PERIPLASMIC PHOSPHATE BINDING COMPONENT OF PHOSPHATE ABC TRANSPORTER"/>
    <property type="match status" value="1"/>
</dbReference>
<evidence type="ECO:0000256" key="3">
    <source>
        <dbReference type="SAM" id="MobiDB-lite"/>
    </source>
</evidence>
<dbReference type="InterPro" id="IPR006311">
    <property type="entry name" value="TAT_signal"/>
</dbReference>
<name>A0ABD6CZM8_9EURY</name>
<dbReference type="InterPro" id="IPR019546">
    <property type="entry name" value="TAT_signal_bac_arc"/>
</dbReference>
<dbReference type="NCBIfam" id="TIGR01409">
    <property type="entry name" value="TAT_signal_seq"/>
    <property type="match status" value="1"/>
</dbReference>
<proteinExistence type="predicted"/>
<dbReference type="PANTHER" id="PTHR30570:SF1">
    <property type="entry name" value="PHOSPHATE-BINDING PROTEIN PSTS"/>
    <property type="match status" value="1"/>
</dbReference>
<reference evidence="5 6" key="1">
    <citation type="journal article" date="2019" name="Int. J. Syst. Evol. Microbiol.">
        <title>The Global Catalogue of Microorganisms (GCM) 10K type strain sequencing project: providing services to taxonomists for standard genome sequencing and annotation.</title>
        <authorList>
            <consortium name="The Broad Institute Genomics Platform"/>
            <consortium name="The Broad Institute Genome Sequencing Center for Infectious Disease"/>
            <person name="Wu L."/>
            <person name="Ma J."/>
        </authorList>
    </citation>
    <scope>NUCLEOTIDE SEQUENCE [LARGE SCALE GENOMIC DNA]</scope>
    <source>
        <strain evidence="5 6">CGMCC 1.10594</strain>
    </source>
</reference>
<dbReference type="PROSITE" id="PS51318">
    <property type="entry name" value="TAT"/>
    <property type="match status" value="1"/>
</dbReference>
<dbReference type="Pfam" id="PF12849">
    <property type="entry name" value="PBP_like_2"/>
    <property type="match status" value="1"/>
</dbReference>